<dbReference type="PANTHER" id="PTHR13774:SF17">
    <property type="entry name" value="PHENAZINE BIOSYNTHESIS-LIKE DOMAIN-CONTAINING PROTEIN"/>
    <property type="match status" value="1"/>
</dbReference>
<evidence type="ECO:0000313" key="4">
    <source>
        <dbReference type="EMBL" id="RNL82393.1"/>
    </source>
</evidence>
<dbReference type="EMBL" id="RJTM01000114">
    <property type="protein sequence ID" value="RNL82393.1"/>
    <property type="molecule type" value="Genomic_DNA"/>
</dbReference>
<proteinExistence type="inferred from homology"/>
<comment type="caution">
    <text evidence="4">The sequence shown here is derived from an EMBL/GenBank/DDBJ whole genome shotgun (WGS) entry which is preliminary data.</text>
</comment>
<dbReference type="NCBIfam" id="TIGR00654">
    <property type="entry name" value="PhzF_family"/>
    <property type="match status" value="1"/>
</dbReference>
<dbReference type="PIRSF" id="PIRSF016184">
    <property type="entry name" value="PhzC_PhzF"/>
    <property type="match status" value="1"/>
</dbReference>
<evidence type="ECO:0000256" key="2">
    <source>
        <dbReference type="ARBA" id="ARBA00023235"/>
    </source>
</evidence>
<gene>
    <name evidence="4" type="ORF">ED312_17190</name>
</gene>
<sequence>MRIKTYIIDAFTTALFKGNQAAVCLLENELDENTMLNIAKEFGFSETAFVVKQNTDSFSIRYFSPAQEIPLCGHATLASSKALFTEYEDLPKITFYTRFGHVLKIFRKEELIEMYFPLHDTEKSTADEEIKKALGISEILNCEYNKFHNILLMEIQSGVVLQNLKPDFYALRNIKTTVSGVLLTAKSVHKNYDYEYRYFFPWSGVDEDPVTGGVQSFLGKYWANKLDKKIMRAYQSSARTGSMEVELMKDSVVIRSSAVIFSSGILHLP</sequence>
<keyword evidence="2" id="KW-0413">Isomerase</keyword>
<dbReference type="Proteomes" id="UP000267469">
    <property type="component" value="Unassembled WGS sequence"/>
</dbReference>
<dbReference type="SUPFAM" id="SSF54506">
    <property type="entry name" value="Diaminopimelate epimerase-like"/>
    <property type="match status" value="1"/>
</dbReference>
<dbReference type="Pfam" id="PF02567">
    <property type="entry name" value="PhzC-PhzF"/>
    <property type="match status" value="1"/>
</dbReference>
<feature type="active site" evidence="3">
    <location>
        <position position="46"/>
    </location>
</feature>
<dbReference type="GO" id="GO:0016853">
    <property type="term" value="F:isomerase activity"/>
    <property type="evidence" value="ECO:0007669"/>
    <property type="project" value="UniProtKB-KW"/>
</dbReference>
<dbReference type="InterPro" id="IPR003719">
    <property type="entry name" value="Phenazine_PhzF-like"/>
</dbReference>
<evidence type="ECO:0000313" key="5">
    <source>
        <dbReference type="Proteomes" id="UP000267469"/>
    </source>
</evidence>
<dbReference type="RefSeq" id="WP_123217260.1">
    <property type="nucleotide sequence ID" value="NZ_RJTM01000114.1"/>
</dbReference>
<dbReference type="GO" id="GO:0005737">
    <property type="term" value="C:cytoplasm"/>
    <property type="evidence" value="ECO:0007669"/>
    <property type="project" value="TreeGrafter"/>
</dbReference>
<evidence type="ECO:0000256" key="3">
    <source>
        <dbReference type="PIRSR" id="PIRSR016184-1"/>
    </source>
</evidence>
<reference evidence="4 5" key="1">
    <citation type="submission" date="2018-10" db="EMBL/GenBank/DDBJ databases">
        <title>Sinomicrobium pectinilyticum sp. nov., a pectinase-producing bacterium isolated from alkaline and saline soil, and emended description of the genus Sinomicrobium.</title>
        <authorList>
            <person name="Cheng B."/>
            <person name="Li C."/>
            <person name="Lai Q."/>
            <person name="Du M."/>
            <person name="Shao Z."/>
            <person name="Xu P."/>
            <person name="Yang C."/>
        </authorList>
    </citation>
    <scope>NUCLEOTIDE SEQUENCE [LARGE SCALE GENOMIC DNA]</scope>
    <source>
        <strain evidence="4 5">5DNS001</strain>
    </source>
</reference>
<comment type="similarity">
    <text evidence="1">Belongs to the PhzF family.</text>
</comment>
<name>A0A3N0E3M1_SINP1</name>
<accession>A0A3N0E3M1</accession>
<keyword evidence="5" id="KW-1185">Reference proteome</keyword>
<dbReference type="Gene3D" id="3.10.310.10">
    <property type="entry name" value="Diaminopimelate Epimerase, Chain A, domain 1"/>
    <property type="match status" value="2"/>
</dbReference>
<evidence type="ECO:0000256" key="1">
    <source>
        <dbReference type="ARBA" id="ARBA00008270"/>
    </source>
</evidence>
<dbReference type="AlphaFoldDB" id="A0A3N0E3M1"/>
<dbReference type="OrthoDB" id="9788221at2"/>
<organism evidence="4 5">
    <name type="scientific">Sinomicrobium pectinilyticum</name>
    <dbReference type="NCBI Taxonomy" id="1084421"/>
    <lineage>
        <taxon>Bacteria</taxon>
        <taxon>Pseudomonadati</taxon>
        <taxon>Bacteroidota</taxon>
        <taxon>Flavobacteriia</taxon>
        <taxon>Flavobacteriales</taxon>
        <taxon>Flavobacteriaceae</taxon>
        <taxon>Sinomicrobium</taxon>
    </lineage>
</organism>
<dbReference type="PANTHER" id="PTHR13774">
    <property type="entry name" value="PHENAZINE BIOSYNTHESIS PROTEIN"/>
    <property type="match status" value="1"/>
</dbReference>
<protein>
    <submittedName>
        <fullName evidence="4">PhzF family phenazine biosynthesis protein</fullName>
    </submittedName>
</protein>